<protein>
    <recommendedName>
        <fullName evidence="6">Lipoprotein</fullName>
    </recommendedName>
</protein>
<dbReference type="PROSITE" id="PS51257">
    <property type="entry name" value="PROKAR_LIPOPROTEIN"/>
    <property type="match status" value="1"/>
</dbReference>
<evidence type="ECO:0000256" key="6">
    <source>
        <dbReference type="PIRNR" id="PIRNR002854"/>
    </source>
</evidence>
<keyword evidence="3" id="KW-0472">Membrane</keyword>
<dbReference type="Gene3D" id="3.40.190.10">
    <property type="entry name" value="Periplasmic binding protein-like II"/>
    <property type="match status" value="2"/>
</dbReference>
<dbReference type="OrthoDB" id="9812878at2"/>
<keyword evidence="2 8" id="KW-0732">Signal</keyword>
<dbReference type="AlphaFoldDB" id="A0A0V8GIB5"/>
<evidence type="ECO:0000256" key="4">
    <source>
        <dbReference type="ARBA" id="ARBA00023139"/>
    </source>
</evidence>
<evidence type="ECO:0000256" key="7">
    <source>
        <dbReference type="PIRSR" id="PIRSR002854-1"/>
    </source>
</evidence>
<keyword evidence="5 6" id="KW-0449">Lipoprotein</keyword>
<comment type="similarity">
    <text evidence="6">Belongs to the nlpA lipoprotein family.</text>
</comment>
<evidence type="ECO:0000313" key="9">
    <source>
        <dbReference type="EMBL" id="KSU50020.1"/>
    </source>
</evidence>
<dbReference type="EMBL" id="LNQL01000001">
    <property type="protein sequence ID" value="KSU50020.1"/>
    <property type="molecule type" value="Genomic_DNA"/>
</dbReference>
<keyword evidence="4" id="KW-0564">Palmitate</keyword>
<dbReference type="PANTHER" id="PTHR30429:SF0">
    <property type="entry name" value="METHIONINE-BINDING LIPOPROTEIN METQ"/>
    <property type="match status" value="1"/>
</dbReference>
<sequence>MKKRYAFLATALLGAGVLAGCGDSSADEKNKTIKIGATSGPYSDMVKQAIQPQLEKKGYKVEIVEFSDYIQPNIALGSGNIDANLFQHSIYLKTFSKEKNLDLKGLITVPTAPMGLYSKTAKTLDDVKTGAEVATPNDPTNQARALNLLAEQGWIELKPDADPLTVSEKDIVKNPKKLVIKPLEAAQLPRAVESVDISAVPGNFALAAKFDLLDALALETMDEQYRNLVAVQSKDADKQVAKDLKAAVESDAFNEVIEKSFKGFSKPEWAN</sequence>
<dbReference type="RefSeq" id="WP_058264622.1">
    <property type="nucleotide sequence ID" value="NZ_FMYN01000001.1"/>
</dbReference>
<gene>
    <name evidence="9" type="ORF">AS033_01220</name>
</gene>
<evidence type="ECO:0000256" key="1">
    <source>
        <dbReference type="ARBA" id="ARBA00004635"/>
    </source>
</evidence>
<dbReference type="GO" id="GO:0016020">
    <property type="term" value="C:membrane"/>
    <property type="evidence" value="ECO:0007669"/>
    <property type="project" value="UniProtKB-SubCell"/>
</dbReference>
<feature type="lipid moiety-binding region" description="S-diacylglycerol cysteine" evidence="7">
    <location>
        <position position="21"/>
    </location>
</feature>
<dbReference type="PANTHER" id="PTHR30429">
    <property type="entry name" value="D-METHIONINE-BINDING LIPOPROTEIN METQ"/>
    <property type="match status" value="1"/>
</dbReference>
<proteinExistence type="inferred from homology"/>
<dbReference type="PIRSF" id="PIRSF002854">
    <property type="entry name" value="MetQ"/>
    <property type="match status" value="1"/>
</dbReference>
<feature type="chain" id="PRO_5006891958" description="Lipoprotein" evidence="8">
    <location>
        <begin position="27"/>
        <end position="271"/>
    </location>
</feature>
<reference evidence="9 10" key="1">
    <citation type="journal article" date="2015" name="Int. J. Syst. Evol. Microbiol.">
        <title>Exiguobacterium enclense sp. nov., isolated from sediment.</title>
        <authorList>
            <person name="Dastager S.G."/>
            <person name="Mawlankar R."/>
            <person name="Sonalkar V.V."/>
            <person name="Thorat M.N."/>
            <person name="Mual P."/>
            <person name="Verma A."/>
            <person name="Krishnamurthi S."/>
            <person name="Tang S.K."/>
            <person name="Li W.J."/>
        </authorList>
    </citation>
    <scope>NUCLEOTIDE SEQUENCE [LARGE SCALE GENOMIC DNA]</scope>
    <source>
        <strain evidence="9 10">NIO-1109</strain>
    </source>
</reference>
<evidence type="ECO:0000256" key="3">
    <source>
        <dbReference type="ARBA" id="ARBA00023136"/>
    </source>
</evidence>
<name>A0A0V8GIB5_9BACL</name>
<dbReference type="Proteomes" id="UP000053797">
    <property type="component" value="Unassembled WGS sequence"/>
</dbReference>
<organism evidence="9 10">
    <name type="scientific">Exiguobacterium indicum</name>
    <dbReference type="NCBI Taxonomy" id="296995"/>
    <lineage>
        <taxon>Bacteria</taxon>
        <taxon>Bacillati</taxon>
        <taxon>Bacillota</taxon>
        <taxon>Bacilli</taxon>
        <taxon>Bacillales</taxon>
        <taxon>Bacillales Family XII. Incertae Sedis</taxon>
        <taxon>Exiguobacterium</taxon>
    </lineage>
</organism>
<dbReference type="InterPro" id="IPR004872">
    <property type="entry name" value="Lipoprotein_NlpA"/>
</dbReference>
<evidence type="ECO:0000256" key="5">
    <source>
        <dbReference type="ARBA" id="ARBA00023288"/>
    </source>
</evidence>
<evidence type="ECO:0000256" key="8">
    <source>
        <dbReference type="SAM" id="SignalP"/>
    </source>
</evidence>
<dbReference type="Pfam" id="PF03180">
    <property type="entry name" value="Lipoprotein_9"/>
    <property type="match status" value="1"/>
</dbReference>
<evidence type="ECO:0000313" key="10">
    <source>
        <dbReference type="Proteomes" id="UP000053797"/>
    </source>
</evidence>
<accession>A0A0V8GIB5</accession>
<dbReference type="SUPFAM" id="SSF53850">
    <property type="entry name" value="Periplasmic binding protein-like II"/>
    <property type="match status" value="1"/>
</dbReference>
<evidence type="ECO:0000256" key="2">
    <source>
        <dbReference type="ARBA" id="ARBA00022729"/>
    </source>
</evidence>
<comment type="caution">
    <text evidence="9">The sequence shown here is derived from an EMBL/GenBank/DDBJ whole genome shotgun (WGS) entry which is preliminary data.</text>
</comment>
<comment type="subcellular location">
    <subcellularLocation>
        <location evidence="1">Membrane</location>
        <topology evidence="1">Lipid-anchor</topology>
    </subcellularLocation>
</comment>
<feature type="signal peptide" evidence="8">
    <location>
        <begin position="1"/>
        <end position="26"/>
    </location>
</feature>